<dbReference type="PANTHER" id="PTHR43875">
    <property type="entry name" value="MALTODEXTRIN IMPORT ATP-BINDING PROTEIN MSMX"/>
    <property type="match status" value="1"/>
</dbReference>
<dbReference type="GO" id="GO:0005524">
    <property type="term" value="F:ATP binding"/>
    <property type="evidence" value="ECO:0007669"/>
    <property type="project" value="UniProtKB-KW"/>
</dbReference>
<dbReference type="Proteomes" id="UP001195483">
    <property type="component" value="Unassembled WGS sequence"/>
</dbReference>
<evidence type="ECO:0000256" key="2">
    <source>
        <dbReference type="ARBA" id="ARBA00022741"/>
    </source>
</evidence>
<proteinExistence type="predicted"/>
<keyword evidence="1" id="KW-0813">Transport</keyword>
<dbReference type="InterPro" id="IPR017871">
    <property type="entry name" value="ABC_transporter-like_CS"/>
</dbReference>
<dbReference type="InterPro" id="IPR027417">
    <property type="entry name" value="P-loop_NTPase"/>
</dbReference>
<dbReference type="SMART" id="SM00382">
    <property type="entry name" value="AAA"/>
    <property type="match status" value="1"/>
</dbReference>
<dbReference type="FunFam" id="3.40.50.300:FF:000042">
    <property type="entry name" value="Maltose/maltodextrin ABC transporter, ATP-binding protein"/>
    <property type="match status" value="1"/>
</dbReference>
<dbReference type="AlphaFoldDB" id="A0AAE0WCW0"/>
<dbReference type="GO" id="GO:0043190">
    <property type="term" value="C:ATP-binding cassette (ABC) transporter complex"/>
    <property type="evidence" value="ECO:0007669"/>
    <property type="project" value="InterPro"/>
</dbReference>
<keyword evidence="6" id="KW-1185">Reference proteome</keyword>
<evidence type="ECO:0000259" key="4">
    <source>
        <dbReference type="PROSITE" id="PS50893"/>
    </source>
</evidence>
<reference evidence="5" key="3">
    <citation type="submission" date="2023-05" db="EMBL/GenBank/DDBJ databases">
        <authorList>
            <person name="Smith C.H."/>
        </authorList>
    </citation>
    <scope>NUCLEOTIDE SEQUENCE</scope>
    <source>
        <strain evidence="5">CHS0354</strain>
        <tissue evidence="5">Mantle</tissue>
    </source>
</reference>
<name>A0AAE0WCW0_9BIVA</name>
<dbReference type="SUPFAM" id="SSF52540">
    <property type="entry name" value="P-loop containing nucleoside triphosphate hydrolases"/>
    <property type="match status" value="1"/>
</dbReference>
<comment type="caution">
    <text evidence="5">The sequence shown here is derived from an EMBL/GenBank/DDBJ whole genome shotgun (WGS) entry which is preliminary data.</text>
</comment>
<dbReference type="EMBL" id="JAEAOA010000469">
    <property type="protein sequence ID" value="KAK3608897.1"/>
    <property type="molecule type" value="Genomic_DNA"/>
</dbReference>
<dbReference type="InterPro" id="IPR008995">
    <property type="entry name" value="Mo/tungstate-bd_C_term_dom"/>
</dbReference>
<dbReference type="GO" id="GO:0016887">
    <property type="term" value="F:ATP hydrolysis activity"/>
    <property type="evidence" value="ECO:0007669"/>
    <property type="project" value="InterPro"/>
</dbReference>
<dbReference type="Pfam" id="PF00005">
    <property type="entry name" value="ABC_tran"/>
    <property type="match status" value="1"/>
</dbReference>
<dbReference type="GO" id="GO:0022857">
    <property type="term" value="F:transmembrane transporter activity"/>
    <property type="evidence" value="ECO:0007669"/>
    <property type="project" value="UniProtKB-ARBA"/>
</dbReference>
<dbReference type="InterPro" id="IPR047641">
    <property type="entry name" value="ABC_transpr_MalK/UgpC-like"/>
</dbReference>
<keyword evidence="2" id="KW-0547">Nucleotide-binding</keyword>
<dbReference type="InterPro" id="IPR003439">
    <property type="entry name" value="ABC_transporter-like_ATP-bd"/>
</dbReference>
<dbReference type="PANTHER" id="PTHR43875:SF1">
    <property type="entry name" value="OSMOPROTECTIVE COMPOUNDS UPTAKE ATP-BINDING PROTEIN GGTA"/>
    <property type="match status" value="1"/>
</dbReference>
<protein>
    <recommendedName>
        <fullName evidence="4">ABC transporter domain-containing protein</fullName>
    </recommendedName>
</protein>
<evidence type="ECO:0000313" key="5">
    <source>
        <dbReference type="EMBL" id="KAK3608897.1"/>
    </source>
</evidence>
<accession>A0AAE0WCW0</accession>
<organism evidence="5 6">
    <name type="scientific">Potamilus streckersoni</name>
    <dbReference type="NCBI Taxonomy" id="2493646"/>
    <lineage>
        <taxon>Eukaryota</taxon>
        <taxon>Metazoa</taxon>
        <taxon>Spiralia</taxon>
        <taxon>Lophotrochozoa</taxon>
        <taxon>Mollusca</taxon>
        <taxon>Bivalvia</taxon>
        <taxon>Autobranchia</taxon>
        <taxon>Heteroconchia</taxon>
        <taxon>Palaeoheterodonta</taxon>
        <taxon>Unionida</taxon>
        <taxon>Unionoidea</taxon>
        <taxon>Unionidae</taxon>
        <taxon>Ambleminae</taxon>
        <taxon>Lampsilini</taxon>
        <taxon>Potamilus</taxon>
    </lineage>
</organism>
<reference evidence="5" key="1">
    <citation type="journal article" date="2021" name="Genome Biol. Evol.">
        <title>A High-Quality Reference Genome for a Parasitic Bivalve with Doubly Uniparental Inheritance (Bivalvia: Unionida).</title>
        <authorList>
            <person name="Smith C.H."/>
        </authorList>
    </citation>
    <scope>NUCLEOTIDE SEQUENCE</scope>
    <source>
        <strain evidence="5">CHS0354</strain>
    </source>
</reference>
<feature type="domain" description="ABC transporter" evidence="4">
    <location>
        <begin position="12"/>
        <end position="242"/>
    </location>
</feature>
<dbReference type="Gene3D" id="3.40.50.300">
    <property type="entry name" value="P-loop containing nucleotide triphosphate hydrolases"/>
    <property type="match status" value="1"/>
</dbReference>
<evidence type="ECO:0000256" key="3">
    <source>
        <dbReference type="ARBA" id="ARBA00022840"/>
    </source>
</evidence>
<sequence>MFENPYGTADRIRQHLIKGGASAGATVDNFTFRIESGEFIVLLGQSGCGKTTLLRLISGLEKPDTGNIYIGEKNVTWMPPKDREVAMVFQNYALYPHLTVYENMMYPLAMLKIPQQEKEERIAKNAGMLKIDGLLKKKPGQLSGGQKQRVAIGRALVRRPKVFMFDEPLSNLDARLRDELRHQIAALHAELKITTLYVTHDQHEAMSLSDRIVLMDKGNIAQTGTPEEIYNRPANIFCAGFLGYPKINLLPAEYRETGYITQPDLNLSFLPVPENLPADKALHKFTIGVRPETIEILPLGEAGTPAEILMSEFYGNRTHYFAV</sequence>
<keyword evidence="3" id="KW-0067">ATP-binding</keyword>
<dbReference type="PROSITE" id="PS50893">
    <property type="entry name" value="ABC_TRANSPORTER_2"/>
    <property type="match status" value="1"/>
</dbReference>
<dbReference type="InterPro" id="IPR003593">
    <property type="entry name" value="AAA+_ATPase"/>
</dbReference>
<evidence type="ECO:0000256" key="1">
    <source>
        <dbReference type="ARBA" id="ARBA00022448"/>
    </source>
</evidence>
<evidence type="ECO:0000313" key="6">
    <source>
        <dbReference type="Proteomes" id="UP001195483"/>
    </source>
</evidence>
<reference evidence="5" key="2">
    <citation type="journal article" date="2021" name="Genome Biol. Evol.">
        <title>Developing a high-quality reference genome for a parasitic bivalve with doubly uniparental inheritance (Bivalvia: Unionida).</title>
        <authorList>
            <person name="Smith C.H."/>
        </authorList>
    </citation>
    <scope>NUCLEOTIDE SEQUENCE</scope>
    <source>
        <strain evidence="5">CHS0354</strain>
        <tissue evidence="5">Mantle</tissue>
    </source>
</reference>
<dbReference type="PROSITE" id="PS00211">
    <property type="entry name" value="ABC_TRANSPORTER_1"/>
    <property type="match status" value="1"/>
</dbReference>
<dbReference type="SUPFAM" id="SSF50331">
    <property type="entry name" value="MOP-like"/>
    <property type="match status" value="1"/>
</dbReference>
<gene>
    <name evidence="5" type="ORF">CHS0354_006938</name>
</gene>
<dbReference type="Gene3D" id="2.40.50.100">
    <property type="match status" value="1"/>
</dbReference>